<keyword evidence="1" id="KW-0812">Transmembrane</keyword>
<reference evidence="2" key="1">
    <citation type="journal article" date="2017" name="Nature">
        <title>The sunflower genome provides insights into oil metabolism, flowering and Asterid evolution.</title>
        <authorList>
            <person name="Badouin H."/>
            <person name="Gouzy J."/>
            <person name="Grassa C.J."/>
            <person name="Murat F."/>
            <person name="Staton S.E."/>
            <person name="Cottret L."/>
            <person name="Lelandais-Briere C."/>
            <person name="Owens G.L."/>
            <person name="Carrere S."/>
            <person name="Mayjonade B."/>
            <person name="Legrand L."/>
            <person name="Gill N."/>
            <person name="Kane N.C."/>
            <person name="Bowers J.E."/>
            <person name="Hubner S."/>
            <person name="Bellec A."/>
            <person name="Berard A."/>
            <person name="Berges H."/>
            <person name="Blanchet N."/>
            <person name="Boniface M.C."/>
            <person name="Brunel D."/>
            <person name="Catrice O."/>
            <person name="Chaidir N."/>
            <person name="Claudel C."/>
            <person name="Donnadieu C."/>
            <person name="Faraut T."/>
            <person name="Fievet G."/>
            <person name="Helmstetter N."/>
            <person name="King M."/>
            <person name="Knapp S.J."/>
            <person name="Lai Z."/>
            <person name="Le Paslier M.C."/>
            <person name="Lippi Y."/>
            <person name="Lorenzon L."/>
            <person name="Mandel J.R."/>
            <person name="Marage G."/>
            <person name="Marchand G."/>
            <person name="Marquand E."/>
            <person name="Bret-Mestries E."/>
            <person name="Morien E."/>
            <person name="Nambeesan S."/>
            <person name="Nguyen T."/>
            <person name="Pegot-Espagnet P."/>
            <person name="Pouilly N."/>
            <person name="Raftis F."/>
            <person name="Sallet E."/>
            <person name="Schiex T."/>
            <person name="Thomas J."/>
            <person name="Vandecasteele C."/>
            <person name="Vares D."/>
            <person name="Vear F."/>
            <person name="Vautrin S."/>
            <person name="Crespi M."/>
            <person name="Mangin B."/>
            <person name="Burke J.M."/>
            <person name="Salse J."/>
            <person name="Munos S."/>
            <person name="Vincourt P."/>
            <person name="Rieseberg L.H."/>
            <person name="Langlade N.B."/>
        </authorList>
    </citation>
    <scope>NUCLEOTIDE SEQUENCE</scope>
    <source>
        <tissue evidence="2">Leaves</tissue>
    </source>
</reference>
<evidence type="ECO:0000313" key="2">
    <source>
        <dbReference type="EMBL" id="KAF5785052.1"/>
    </source>
</evidence>
<dbReference type="Gramene" id="mRNA:HanXRQr2_Chr10g0424061">
    <property type="protein sequence ID" value="mRNA:HanXRQr2_Chr10g0424061"/>
    <property type="gene ID" value="HanXRQr2_Chr10g0424061"/>
</dbReference>
<reference evidence="2" key="2">
    <citation type="submission" date="2020-06" db="EMBL/GenBank/DDBJ databases">
        <title>Helianthus annuus Genome sequencing and assembly Release 2.</title>
        <authorList>
            <person name="Gouzy J."/>
            <person name="Langlade N."/>
            <person name="Munos S."/>
        </authorList>
    </citation>
    <scope>NUCLEOTIDE SEQUENCE</scope>
    <source>
        <tissue evidence="2">Leaves</tissue>
    </source>
</reference>
<keyword evidence="3" id="KW-1185">Reference proteome</keyword>
<dbReference type="EMBL" id="MNCJ02000325">
    <property type="protein sequence ID" value="KAF5785052.1"/>
    <property type="molecule type" value="Genomic_DNA"/>
</dbReference>
<keyword evidence="1" id="KW-1133">Transmembrane helix</keyword>
<accession>A0A9K3HUT6</accession>
<sequence length="62" mass="7204">MMFIQTNLEYTTVSITNNSARQRVLYLKMKILMVSLCISYISIIMDSKTMPDSGNHFVQLIR</sequence>
<proteinExistence type="predicted"/>
<gene>
    <name evidence="2" type="ORF">HanXRQr2_Chr10g0424061</name>
</gene>
<evidence type="ECO:0000313" key="3">
    <source>
        <dbReference type="Proteomes" id="UP000215914"/>
    </source>
</evidence>
<name>A0A9K3HUT6_HELAN</name>
<evidence type="ECO:0000256" key="1">
    <source>
        <dbReference type="SAM" id="Phobius"/>
    </source>
</evidence>
<organism evidence="2 3">
    <name type="scientific">Helianthus annuus</name>
    <name type="common">Common sunflower</name>
    <dbReference type="NCBI Taxonomy" id="4232"/>
    <lineage>
        <taxon>Eukaryota</taxon>
        <taxon>Viridiplantae</taxon>
        <taxon>Streptophyta</taxon>
        <taxon>Embryophyta</taxon>
        <taxon>Tracheophyta</taxon>
        <taxon>Spermatophyta</taxon>
        <taxon>Magnoliopsida</taxon>
        <taxon>eudicotyledons</taxon>
        <taxon>Gunneridae</taxon>
        <taxon>Pentapetalae</taxon>
        <taxon>asterids</taxon>
        <taxon>campanulids</taxon>
        <taxon>Asterales</taxon>
        <taxon>Asteraceae</taxon>
        <taxon>Asteroideae</taxon>
        <taxon>Heliantheae alliance</taxon>
        <taxon>Heliantheae</taxon>
        <taxon>Helianthus</taxon>
    </lineage>
</organism>
<dbReference type="Proteomes" id="UP000215914">
    <property type="component" value="Unassembled WGS sequence"/>
</dbReference>
<comment type="caution">
    <text evidence="2">The sequence shown here is derived from an EMBL/GenBank/DDBJ whole genome shotgun (WGS) entry which is preliminary data.</text>
</comment>
<protein>
    <submittedName>
        <fullName evidence="2">Uncharacterized protein</fullName>
    </submittedName>
</protein>
<dbReference type="AlphaFoldDB" id="A0A9K3HUT6"/>
<feature type="transmembrane region" description="Helical" evidence="1">
    <location>
        <begin position="25"/>
        <end position="45"/>
    </location>
</feature>
<keyword evidence="1" id="KW-0472">Membrane</keyword>